<evidence type="ECO:0000256" key="6">
    <source>
        <dbReference type="ARBA" id="ARBA00023002"/>
    </source>
</evidence>
<evidence type="ECO:0000256" key="2">
    <source>
        <dbReference type="ARBA" id="ARBA00022475"/>
    </source>
</evidence>
<dbReference type="PANTHER" id="PTHR35457">
    <property type="entry name" value="HEME A SYNTHASE"/>
    <property type="match status" value="1"/>
</dbReference>
<proteinExistence type="predicted"/>
<evidence type="ECO:0000256" key="10">
    <source>
        <dbReference type="ARBA" id="ARBA00023157"/>
    </source>
</evidence>
<sequence>MTHPAPTGWSRLTAKLPRTNSRSVRGLALASLISQIMIVVTGGAVRLTASGLGCPEWPRCTATSIVNTPEMGIHGVIEFGNRLLTFVLTAIAIAMVVSLWNLRKERKDLFRLAIALAAGIPAQAILGGITVLTQLNPWVVGWHFIVSMVLIVLATVLVNRARITSVQAATSAAPLGSRLLRQILTAAAVLTAITVFLGVIVTGSGPHAGDAGAARNNLDPDLMTRIHAAPVYLLVLTVAVALVLVYRQSAARRLRTSVVILAAVVLAQGAVGYLQHFLHLPVVLVAIHMLGASVLTAAMANSLYLAVSRQERSTLESDNCGVVSEPAGLRGDQ</sequence>
<organism evidence="13 14">
    <name type="scientific">Arthrobacter flavus</name>
    <dbReference type="NCBI Taxonomy" id="95172"/>
    <lineage>
        <taxon>Bacteria</taxon>
        <taxon>Bacillati</taxon>
        <taxon>Actinomycetota</taxon>
        <taxon>Actinomycetes</taxon>
        <taxon>Micrococcales</taxon>
        <taxon>Micrococcaceae</taxon>
        <taxon>Arthrobacter</taxon>
    </lineage>
</organism>
<evidence type="ECO:0000256" key="5">
    <source>
        <dbReference type="ARBA" id="ARBA00022989"/>
    </source>
</evidence>
<protein>
    <submittedName>
        <fullName evidence="13">Heme A synthase</fullName>
    </submittedName>
</protein>
<gene>
    <name evidence="13" type="ORF">ACFSFX_08230</name>
</gene>
<dbReference type="Pfam" id="PF02628">
    <property type="entry name" value="COX15-CtaA"/>
    <property type="match status" value="1"/>
</dbReference>
<feature type="transmembrane region" description="Helical" evidence="12">
    <location>
        <begin position="83"/>
        <end position="102"/>
    </location>
</feature>
<evidence type="ECO:0000256" key="11">
    <source>
        <dbReference type="ARBA" id="ARBA00023444"/>
    </source>
</evidence>
<dbReference type="RefSeq" id="WP_343878563.1">
    <property type="nucleotide sequence ID" value="NZ_BAAAIJ010000020.1"/>
</dbReference>
<keyword evidence="3 12" id="KW-0812">Transmembrane</keyword>
<dbReference type="EMBL" id="JBHUGA010000021">
    <property type="protein sequence ID" value="MFD1846581.1"/>
    <property type="molecule type" value="Genomic_DNA"/>
</dbReference>
<evidence type="ECO:0000256" key="12">
    <source>
        <dbReference type="SAM" id="Phobius"/>
    </source>
</evidence>
<keyword evidence="2" id="KW-1003">Cell membrane</keyword>
<feature type="transmembrane region" description="Helical" evidence="12">
    <location>
        <begin position="258"/>
        <end position="276"/>
    </location>
</feature>
<evidence type="ECO:0000313" key="13">
    <source>
        <dbReference type="EMBL" id="MFD1846581.1"/>
    </source>
</evidence>
<comment type="pathway">
    <text evidence="11">Porphyrin-containing compound metabolism.</text>
</comment>
<keyword evidence="9 12" id="KW-0472">Membrane</keyword>
<dbReference type="InterPro" id="IPR050450">
    <property type="entry name" value="COX15/CtaA_HemeA_synthase"/>
</dbReference>
<keyword evidence="4" id="KW-0479">Metal-binding</keyword>
<feature type="transmembrane region" description="Helical" evidence="12">
    <location>
        <begin position="179"/>
        <end position="201"/>
    </location>
</feature>
<evidence type="ECO:0000256" key="1">
    <source>
        <dbReference type="ARBA" id="ARBA00004141"/>
    </source>
</evidence>
<evidence type="ECO:0000256" key="8">
    <source>
        <dbReference type="ARBA" id="ARBA00023133"/>
    </source>
</evidence>
<feature type="transmembrane region" description="Helical" evidence="12">
    <location>
        <begin position="226"/>
        <end position="246"/>
    </location>
</feature>
<reference evidence="14" key="1">
    <citation type="journal article" date="2019" name="Int. J. Syst. Evol. Microbiol.">
        <title>The Global Catalogue of Microorganisms (GCM) 10K type strain sequencing project: providing services to taxonomists for standard genome sequencing and annotation.</title>
        <authorList>
            <consortium name="The Broad Institute Genomics Platform"/>
            <consortium name="The Broad Institute Genome Sequencing Center for Infectious Disease"/>
            <person name="Wu L."/>
            <person name="Ma J."/>
        </authorList>
    </citation>
    <scope>NUCLEOTIDE SEQUENCE [LARGE SCALE GENOMIC DNA]</scope>
    <source>
        <strain evidence="14">JCM 11496</strain>
    </source>
</reference>
<comment type="caution">
    <text evidence="13">The sequence shown here is derived from an EMBL/GenBank/DDBJ whole genome shotgun (WGS) entry which is preliminary data.</text>
</comment>
<keyword evidence="7" id="KW-0408">Iron</keyword>
<feature type="transmembrane region" description="Helical" evidence="12">
    <location>
        <begin position="138"/>
        <end position="158"/>
    </location>
</feature>
<dbReference type="InterPro" id="IPR003780">
    <property type="entry name" value="COX15/CtaA_fam"/>
</dbReference>
<keyword evidence="8" id="KW-0350">Heme biosynthesis</keyword>
<dbReference type="PANTHER" id="PTHR35457:SF1">
    <property type="entry name" value="HEME A SYNTHASE"/>
    <property type="match status" value="1"/>
</dbReference>
<name>A0ABW4Q788_9MICC</name>
<evidence type="ECO:0000256" key="3">
    <source>
        <dbReference type="ARBA" id="ARBA00022692"/>
    </source>
</evidence>
<evidence type="ECO:0000256" key="7">
    <source>
        <dbReference type="ARBA" id="ARBA00023004"/>
    </source>
</evidence>
<feature type="transmembrane region" description="Helical" evidence="12">
    <location>
        <begin position="109"/>
        <end position="132"/>
    </location>
</feature>
<keyword evidence="10" id="KW-1015">Disulfide bond</keyword>
<keyword evidence="14" id="KW-1185">Reference proteome</keyword>
<feature type="transmembrane region" description="Helical" evidence="12">
    <location>
        <begin position="282"/>
        <end position="307"/>
    </location>
</feature>
<comment type="subcellular location">
    <subcellularLocation>
        <location evidence="1">Membrane</location>
        <topology evidence="1">Multi-pass membrane protein</topology>
    </subcellularLocation>
</comment>
<evidence type="ECO:0000256" key="9">
    <source>
        <dbReference type="ARBA" id="ARBA00023136"/>
    </source>
</evidence>
<evidence type="ECO:0000256" key="4">
    <source>
        <dbReference type="ARBA" id="ARBA00022723"/>
    </source>
</evidence>
<evidence type="ECO:0000313" key="14">
    <source>
        <dbReference type="Proteomes" id="UP001597307"/>
    </source>
</evidence>
<accession>A0ABW4Q788</accession>
<keyword evidence="5 12" id="KW-1133">Transmembrane helix</keyword>
<keyword evidence="6" id="KW-0560">Oxidoreductase</keyword>
<dbReference type="Proteomes" id="UP001597307">
    <property type="component" value="Unassembled WGS sequence"/>
</dbReference>
<feature type="transmembrane region" description="Helical" evidence="12">
    <location>
        <begin position="27"/>
        <end position="49"/>
    </location>
</feature>